<dbReference type="OrthoDB" id="120976at2759"/>
<dbReference type="InterPro" id="IPR001611">
    <property type="entry name" value="Leu-rich_rpt"/>
</dbReference>
<proteinExistence type="predicted"/>
<comment type="caution">
    <text evidence="1">The sequence shown here is derived from an EMBL/GenBank/DDBJ whole genome shotgun (WGS) entry which is preliminary data.</text>
</comment>
<evidence type="ECO:0000313" key="1">
    <source>
        <dbReference type="EMBL" id="RIB22938.1"/>
    </source>
</evidence>
<dbReference type="AlphaFoldDB" id="A0A397VM56"/>
<gene>
    <name evidence="1" type="ORF">C2G38_2139979</name>
</gene>
<dbReference type="EMBL" id="QKWP01000285">
    <property type="protein sequence ID" value="RIB22938.1"/>
    <property type="molecule type" value="Genomic_DNA"/>
</dbReference>
<protein>
    <submittedName>
        <fullName evidence="1">Uncharacterized protein</fullName>
    </submittedName>
</protein>
<sequence length="195" mass="21575">MLAKSYSLLQRIAKAEQARVHADDSTSVDDLQPVKHGIGREVGTLKSRCAYCVEVLLTTAISMGTLQTLSNVSADVGELLVDELIKIDNRHWTILIEKDGQSLTFLSLSGTKLTDVGMSALKDLENLVELYLDRTSITDAGIVYLDGLPHLSFLNFDFTQVSLLCRNILADIPSLQPVRLNGITKEICEDEYYDI</sequence>
<dbReference type="STRING" id="44941.A0A397VM56"/>
<dbReference type="Pfam" id="PF13855">
    <property type="entry name" value="LRR_8"/>
    <property type="match status" value="1"/>
</dbReference>
<organism evidence="1 2">
    <name type="scientific">Gigaspora rosea</name>
    <dbReference type="NCBI Taxonomy" id="44941"/>
    <lineage>
        <taxon>Eukaryota</taxon>
        <taxon>Fungi</taxon>
        <taxon>Fungi incertae sedis</taxon>
        <taxon>Mucoromycota</taxon>
        <taxon>Glomeromycotina</taxon>
        <taxon>Glomeromycetes</taxon>
        <taxon>Diversisporales</taxon>
        <taxon>Gigasporaceae</taxon>
        <taxon>Gigaspora</taxon>
    </lineage>
</organism>
<dbReference type="Gene3D" id="3.80.10.10">
    <property type="entry name" value="Ribonuclease Inhibitor"/>
    <property type="match status" value="1"/>
</dbReference>
<reference evidence="1 2" key="1">
    <citation type="submission" date="2018-06" db="EMBL/GenBank/DDBJ databases">
        <title>Comparative genomics reveals the genomic features of Rhizophagus irregularis, R. cerebriforme, R. diaphanum and Gigaspora rosea, and their symbiotic lifestyle signature.</title>
        <authorList>
            <person name="Morin E."/>
            <person name="San Clemente H."/>
            <person name="Chen E.C.H."/>
            <person name="De La Providencia I."/>
            <person name="Hainaut M."/>
            <person name="Kuo A."/>
            <person name="Kohler A."/>
            <person name="Murat C."/>
            <person name="Tang N."/>
            <person name="Roy S."/>
            <person name="Loubradou J."/>
            <person name="Henrissat B."/>
            <person name="Grigoriev I.V."/>
            <person name="Corradi N."/>
            <person name="Roux C."/>
            <person name="Martin F.M."/>
        </authorList>
    </citation>
    <scope>NUCLEOTIDE SEQUENCE [LARGE SCALE GENOMIC DNA]</scope>
    <source>
        <strain evidence="1 2">DAOM 194757</strain>
    </source>
</reference>
<name>A0A397VM56_9GLOM</name>
<accession>A0A397VM56</accession>
<keyword evidence="2" id="KW-1185">Reference proteome</keyword>
<dbReference type="InterPro" id="IPR032675">
    <property type="entry name" value="LRR_dom_sf"/>
</dbReference>
<evidence type="ECO:0000313" key="2">
    <source>
        <dbReference type="Proteomes" id="UP000266673"/>
    </source>
</evidence>
<dbReference type="SUPFAM" id="SSF52047">
    <property type="entry name" value="RNI-like"/>
    <property type="match status" value="1"/>
</dbReference>
<dbReference type="Proteomes" id="UP000266673">
    <property type="component" value="Unassembled WGS sequence"/>
</dbReference>